<organism evidence="3 4">
    <name type="scientific">Tuber magnatum</name>
    <name type="common">white Piedmont truffle</name>
    <dbReference type="NCBI Taxonomy" id="42249"/>
    <lineage>
        <taxon>Eukaryota</taxon>
        <taxon>Fungi</taxon>
        <taxon>Dikarya</taxon>
        <taxon>Ascomycota</taxon>
        <taxon>Pezizomycotina</taxon>
        <taxon>Pezizomycetes</taxon>
        <taxon>Pezizales</taxon>
        <taxon>Tuberaceae</taxon>
        <taxon>Tuber</taxon>
    </lineage>
</organism>
<feature type="region of interest" description="Disordered" evidence="1">
    <location>
        <begin position="1"/>
        <end position="20"/>
    </location>
</feature>
<evidence type="ECO:0000256" key="1">
    <source>
        <dbReference type="SAM" id="MobiDB-lite"/>
    </source>
</evidence>
<name>A0A317SC86_9PEZI</name>
<keyword evidence="4" id="KW-1185">Reference proteome</keyword>
<reference evidence="3 4" key="1">
    <citation type="submission" date="2018-03" db="EMBL/GenBank/DDBJ databases">
        <title>Genomes of Pezizomycetes fungi and the evolution of truffles.</title>
        <authorList>
            <person name="Murat C."/>
            <person name="Payen T."/>
            <person name="Noel B."/>
            <person name="Kuo A."/>
            <person name="Martin F.M."/>
        </authorList>
    </citation>
    <scope>NUCLEOTIDE SEQUENCE [LARGE SCALE GENOMIC DNA]</scope>
    <source>
        <strain evidence="3">091103-1</strain>
    </source>
</reference>
<feature type="non-terminal residue" evidence="3">
    <location>
        <position position="1"/>
    </location>
</feature>
<evidence type="ECO:0000259" key="2">
    <source>
        <dbReference type="Pfam" id="PF03184"/>
    </source>
</evidence>
<dbReference type="Proteomes" id="UP000246991">
    <property type="component" value="Unassembled WGS sequence"/>
</dbReference>
<dbReference type="GO" id="GO:0003676">
    <property type="term" value="F:nucleic acid binding"/>
    <property type="evidence" value="ECO:0007669"/>
    <property type="project" value="InterPro"/>
</dbReference>
<dbReference type="InterPro" id="IPR004875">
    <property type="entry name" value="DDE_SF_endonuclease_dom"/>
</dbReference>
<dbReference type="AlphaFoldDB" id="A0A317SC86"/>
<gene>
    <name evidence="3" type="ORF">C7212DRAFT_231608</name>
</gene>
<comment type="caution">
    <text evidence="3">The sequence shown here is derived from an EMBL/GenBank/DDBJ whole genome shotgun (WGS) entry which is preliminary data.</text>
</comment>
<protein>
    <recommendedName>
        <fullName evidence="2">DDE-1 domain-containing protein</fullName>
    </recommendedName>
</protein>
<evidence type="ECO:0000313" key="3">
    <source>
        <dbReference type="EMBL" id="PWW71964.1"/>
    </source>
</evidence>
<feature type="domain" description="DDE-1" evidence="2">
    <location>
        <begin position="64"/>
        <end position="116"/>
    </location>
</feature>
<sequence length="120" mass="13758">IGRLRTHGQSSDVDQSALPAQRKHLEQQLAPFSPENHYNCNESGLVFNKQLQSSNLRGGKDDKVRITTFHKINETGTDKWKIWVIGHAERPMPFCQNRINQANLPVIYCYNKKAWLLTGL</sequence>
<accession>A0A317SC86</accession>
<proteinExistence type="predicted"/>
<dbReference type="EMBL" id="PYWC01000127">
    <property type="protein sequence ID" value="PWW71964.1"/>
    <property type="molecule type" value="Genomic_DNA"/>
</dbReference>
<dbReference type="STRING" id="42249.A0A317SC86"/>
<dbReference type="Pfam" id="PF03184">
    <property type="entry name" value="DDE_1"/>
    <property type="match status" value="1"/>
</dbReference>
<dbReference type="OrthoDB" id="125347at2759"/>
<evidence type="ECO:0000313" key="4">
    <source>
        <dbReference type="Proteomes" id="UP000246991"/>
    </source>
</evidence>